<accession>A0ACC0BZH0</accession>
<evidence type="ECO:0000313" key="1">
    <source>
        <dbReference type="EMBL" id="KAI5678017.1"/>
    </source>
</evidence>
<name>A0ACC0BZH0_CATRO</name>
<gene>
    <name evidence="1" type="ORF">M9H77_08967</name>
</gene>
<reference evidence="2" key="1">
    <citation type="journal article" date="2023" name="Nat. Plants">
        <title>Single-cell RNA sequencing provides a high-resolution roadmap for understanding the multicellular compartmentation of specialized metabolism.</title>
        <authorList>
            <person name="Sun S."/>
            <person name="Shen X."/>
            <person name="Li Y."/>
            <person name="Li Y."/>
            <person name="Wang S."/>
            <person name="Li R."/>
            <person name="Zhang H."/>
            <person name="Shen G."/>
            <person name="Guo B."/>
            <person name="Wei J."/>
            <person name="Xu J."/>
            <person name="St-Pierre B."/>
            <person name="Chen S."/>
            <person name="Sun C."/>
        </authorList>
    </citation>
    <scope>NUCLEOTIDE SEQUENCE [LARGE SCALE GENOMIC DNA]</scope>
</reference>
<dbReference type="Proteomes" id="UP001060085">
    <property type="component" value="Linkage Group LG02"/>
</dbReference>
<proteinExistence type="predicted"/>
<protein>
    <submittedName>
        <fullName evidence="1">Uncharacterized protein</fullName>
    </submittedName>
</protein>
<sequence>MHSSRDQLVAVIQGDLGLGFTGGIKGQELFDITTTRGVHCPGVTELHVTYNICWLAPCSLIRVAWIYMYFSMFAPTVRLGTQSCKPYIQQYPMLGYKTEHKLLDIGLRLDMMSADEVT</sequence>
<organism evidence="1 2">
    <name type="scientific">Catharanthus roseus</name>
    <name type="common">Madagascar periwinkle</name>
    <name type="synonym">Vinca rosea</name>
    <dbReference type="NCBI Taxonomy" id="4058"/>
    <lineage>
        <taxon>Eukaryota</taxon>
        <taxon>Viridiplantae</taxon>
        <taxon>Streptophyta</taxon>
        <taxon>Embryophyta</taxon>
        <taxon>Tracheophyta</taxon>
        <taxon>Spermatophyta</taxon>
        <taxon>Magnoliopsida</taxon>
        <taxon>eudicotyledons</taxon>
        <taxon>Gunneridae</taxon>
        <taxon>Pentapetalae</taxon>
        <taxon>asterids</taxon>
        <taxon>lamiids</taxon>
        <taxon>Gentianales</taxon>
        <taxon>Apocynaceae</taxon>
        <taxon>Rauvolfioideae</taxon>
        <taxon>Vinceae</taxon>
        <taxon>Catharanthinae</taxon>
        <taxon>Catharanthus</taxon>
    </lineage>
</organism>
<dbReference type="EMBL" id="CM044702">
    <property type="protein sequence ID" value="KAI5678017.1"/>
    <property type="molecule type" value="Genomic_DNA"/>
</dbReference>
<evidence type="ECO:0000313" key="2">
    <source>
        <dbReference type="Proteomes" id="UP001060085"/>
    </source>
</evidence>
<keyword evidence="2" id="KW-1185">Reference proteome</keyword>
<comment type="caution">
    <text evidence="1">The sequence shown here is derived from an EMBL/GenBank/DDBJ whole genome shotgun (WGS) entry which is preliminary data.</text>
</comment>